<reference evidence="3 4" key="1">
    <citation type="submission" date="2014-07" db="EMBL/GenBank/DDBJ databases">
        <title>Comparative analysis of Nitrosococcus oceani genome inventories of strains from Pacific and Atlantic gyres.</title>
        <authorList>
            <person name="Lim C.K."/>
            <person name="Wang L."/>
            <person name="Sayavedra-Soto L.A."/>
            <person name="Klotz M.G."/>
        </authorList>
    </citation>
    <scope>NUCLEOTIDE SEQUENCE [LARGE SCALE GENOMIC DNA]</scope>
    <source>
        <strain evidence="3 4">C-27</strain>
    </source>
</reference>
<dbReference type="SUPFAM" id="SSF52540">
    <property type="entry name" value="P-loop containing nucleoside triphosphate hydrolases"/>
    <property type="match status" value="1"/>
</dbReference>
<dbReference type="PIRSF" id="PIRSF003092">
    <property type="entry name" value="MinD"/>
    <property type="match status" value="1"/>
</dbReference>
<sequence>MLMSEARIDQASGLRQMAHPVRVVAITGGKGGVGKTNVSVNLAVALANQGQKVMLLDADLGLANIDVLLGLQPTYNLAHVVNGECSLEDIIIPGPAGIKVVPAASGARAMAHLSPAEHAGLIHAFSKLGTALDVLLIDTAAGISDSVISFTRAAQEVLMVVCDEPASITDAYALIKILSRDHRLHRFHILANMARSIQEGRELYDKLVKVTNQFLDVTLEFSGVVPYDDCLRKAVKKQSAVVSSYPRSKSAAAFMHLAQKAIRWPMRREPGGHLEFFVERLVQSSLYVVDRPAKKACAGDSYSKGELS</sequence>
<evidence type="ECO:0000256" key="1">
    <source>
        <dbReference type="ARBA" id="ARBA00022741"/>
    </source>
</evidence>
<proteinExistence type="predicted"/>
<dbReference type="InterPro" id="IPR027417">
    <property type="entry name" value="P-loop_NTPase"/>
</dbReference>
<dbReference type="GO" id="GO:0005524">
    <property type="term" value="F:ATP binding"/>
    <property type="evidence" value="ECO:0007669"/>
    <property type="project" value="UniProtKB-KW"/>
</dbReference>
<dbReference type="OrthoDB" id="9816297at2"/>
<name>A0A0E2ZKU0_9GAMM</name>
<dbReference type="Gene3D" id="3.40.50.300">
    <property type="entry name" value="P-loop containing nucleotide triphosphate hydrolases"/>
    <property type="match status" value="1"/>
</dbReference>
<dbReference type="PANTHER" id="PTHR43384">
    <property type="entry name" value="SEPTUM SITE-DETERMINING PROTEIN MIND HOMOLOG, CHLOROPLASTIC-RELATED"/>
    <property type="match status" value="1"/>
</dbReference>
<dbReference type="EMBL" id="JPGN01000070">
    <property type="protein sequence ID" value="KFI18917.1"/>
    <property type="molecule type" value="Genomic_DNA"/>
</dbReference>
<dbReference type="GO" id="GO:0051782">
    <property type="term" value="P:negative regulation of cell division"/>
    <property type="evidence" value="ECO:0007669"/>
    <property type="project" value="TreeGrafter"/>
</dbReference>
<dbReference type="InterPro" id="IPR033756">
    <property type="entry name" value="YlxH/NBP35"/>
</dbReference>
<evidence type="ECO:0000256" key="2">
    <source>
        <dbReference type="ARBA" id="ARBA00022840"/>
    </source>
</evidence>
<dbReference type="InterPro" id="IPR033875">
    <property type="entry name" value="FlhG"/>
</dbReference>
<dbReference type="CDD" id="cd02038">
    <property type="entry name" value="FlhG-like"/>
    <property type="match status" value="1"/>
</dbReference>
<dbReference type="GO" id="GO:0005829">
    <property type="term" value="C:cytosol"/>
    <property type="evidence" value="ECO:0007669"/>
    <property type="project" value="TreeGrafter"/>
</dbReference>
<dbReference type="Proteomes" id="UP000028839">
    <property type="component" value="Unassembled WGS sequence"/>
</dbReference>
<dbReference type="FunFam" id="3.40.50.300:FF:000158">
    <property type="entry name" value="Site-determining protein"/>
    <property type="match status" value="1"/>
</dbReference>
<organism evidence="3 4">
    <name type="scientific">Nitrosococcus oceani C-27</name>
    <dbReference type="NCBI Taxonomy" id="314279"/>
    <lineage>
        <taxon>Bacteria</taxon>
        <taxon>Pseudomonadati</taxon>
        <taxon>Pseudomonadota</taxon>
        <taxon>Gammaproteobacteria</taxon>
        <taxon>Chromatiales</taxon>
        <taxon>Chromatiaceae</taxon>
        <taxon>Nitrosococcus</taxon>
    </lineage>
</organism>
<dbReference type="PANTHER" id="PTHR43384:SF4">
    <property type="entry name" value="CELLULOSE BIOSYNTHESIS PROTEIN BCSQ-RELATED"/>
    <property type="match status" value="1"/>
</dbReference>
<dbReference type="InterPro" id="IPR025501">
    <property type="entry name" value="MinD_FleN"/>
</dbReference>
<dbReference type="GO" id="GO:0016887">
    <property type="term" value="F:ATP hydrolysis activity"/>
    <property type="evidence" value="ECO:0007669"/>
    <property type="project" value="TreeGrafter"/>
</dbReference>
<dbReference type="AlphaFoldDB" id="A0A0E2ZKU0"/>
<keyword evidence="1" id="KW-0547">Nucleotide-binding</keyword>
<gene>
    <name evidence="3" type="ORF">IB75_11500</name>
</gene>
<keyword evidence="2" id="KW-0067">ATP-binding</keyword>
<protein>
    <submittedName>
        <fullName evidence="3">Cobyrinic acid a,c-diamide synthase</fullName>
    </submittedName>
</protein>
<comment type="caution">
    <text evidence="3">The sequence shown here is derived from an EMBL/GenBank/DDBJ whole genome shotgun (WGS) entry which is preliminary data.</text>
</comment>
<dbReference type="Pfam" id="PF10609">
    <property type="entry name" value="ParA"/>
    <property type="match status" value="1"/>
</dbReference>
<dbReference type="GO" id="GO:0009898">
    <property type="term" value="C:cytoplasmic side of plasma membrane"/>
    <property type="evidence" value="ECO:0007669"/>
    <property type="project" value="TreeGrafter"/>
</dbReference>
<evidence type="ECO:0000313" key="4">
    <source>
        <dbReference type="Proteomes" id="UP000028839"/>
    </source>
</evidence>
<evidence type="ECO:0000313" key="3">
    <source>
        <dbReference type="EMBL" id="KFI18917.1"/>
    </source>
</evidence>
<dbReference type="HOGENOM" id="CLU_037612_0_0_6"/>
<accession>A0A0E2ZKU0</accession>
<dbReference type="InterPro" id="IPR050625">
    <property type="entry name" value="ParA/MinD_ATPase"/>
</dbReference>